<sequence length="152" mass="17652">MAVIILHPTEELKLIKLQKEIISELFEEGRILYAVKPLWIKIHDNFAPVDSAQERKNELSKYNIRQVELDDIELSENSIFIPVTITTDTAAYNSKLTLVNLHSGRQFTSFERDKLNKIKQPVRQLKVFRLGNEKELGSSSKCITKSRWIKIK</sequence>
<name>A0A1I3JIV5_9SPIR</name>
<reference evidence="2" key="1">
    <citation type="submission" date="2016-10" db="EMBL/GenBank/DDBJ databases">
        <authorList>
            <person name="Varghese N."/>
            <person name="Submissions S."/>
        </authorList>
    </citation>
    <scope>NUCLEOTIDE SEQUENCE [LARGE SCALE GENOMIC DNA]</scope>
    <source>
        <strain evidence="2">XBD1002</strain>
    </source>
</reference>
<proteinExistence type="predicted"/>
<dbReference type="OrthoDB" id="361399at2"/>
<dbReference type="Proteomes" id="UP000182737">
    <property type="component" value="Unassembled WGS sequence"/>
</dbReference>
<keyword evidence="2" id="KW-1185">Reference proteome</keyword>
<gene>
    <name evidence="1" type="ORF">SAMN04487775_10364</name>
</gene>
<dbReference type="RefSeq" id="WP_074930919.1">
    <property type="nucleotide sequence ID" value="NZ_FORI01000003.1"/>
</dbReference>
<protein>
    <submittedName>
        <fullName evidence="1">Uncharacterized protein</fullName>
    </submittedName>
</protein>
<organism evidence="1 2">
    <name type="scientific">Treponema bryantii</name>
    <dbReference type="NCBI Taxonomy" id="163"/>
    <lineage>
        <taxon>Bacteria</taxon>
        <taxon>Pseudomonadati</taxon>
        <taxon>Spirochaetota</taxon>
        <taxon>Spirochaetia</taxon>
        <taxon>Spirochaetales</taxon>
        <taxon>Treponemataceae</taxon>
        <taxon>Treponema</taxon>
    </lineage>
</organism>
<evidence type="ECO:0000313" key="1">
    <source>
        <dbReference type="EMBL" id="SFI60212.1"/>
    </source>
</evidence>
<dbReference type="AlphaFoldDB" id="A0A1I3JIV5"/>
<dbReference type="EMBL" id="FORI01000003">
    <property type="protein sequence ID" value="SFI60212.1"/>
    <property type="molecule type" value="Genomic_DNA"/>
</dbReference>
<accession>A0A1I3JIV5</accession>
<evidence type="ECO:0000313" key="2">
    <source>
        <dbReference type="Proteomes" id="UP000182737"/>
    </source>
</evidence>